<accession>A0AA38M9X5</accession>
<dbReference type="Proteomes" id="UP001168821">
    <property type="component" value="Unassembled WGS sequence"/>
</dbReference>
<dbReference type="AlphaFoldDB" id="A0AA38M9X5"/>
<protein>
    <submittedName>
        <fullName evidence="1">Uncharacterized protein</fullName>
    </submittedName>
</protein>
<dbReference type="EMBL" id="JALNTZ010000006">
    <property type="protein sequence ID" value="KAJ3648202.1"/>
    <property type="molecule type" value="Genomic_DNA"/>
</dbReference>
<comment type="caution">
    <text evidence="1">The sequence shown here is derived from an EMBL/GenBank/DDBJ whole genome shotgun (WGS) entry which is preliminary data.</text>
</comment>
<gene>
    <name evidence="1" type="ORF">Zmor_020023</name>
</gene>
<sequence length="164" mass="17836">MSPAVDGTNYNFHRGLDDLQECEAAEDPPNNGNAAKKKHPDSLSYAKLHSTEQVSMGNVMHSSDAFVVRTCRCANMHLIACRINLTVDIGIPRCAISGTEDKLDAQYCLRPRAAVKLTASTCFHADARDGASGCFSSLSARGGRLNTPIVNDGALMLRNHQYRR</sequence>
<reference evidence="1" key="1">
    <citation type="journal article" date="2023" name="G3 (Bethesda)">
        <title>Whole genome assemblies of Zophobas morio and Tenebrio molitor.</title>
        <authorList>
            <person name="Kaur S."/>
            <person name="Stinson S.A."/>
            <person name="diCenzo G.C."/>
        </authorList>
    </citation>
    <scope>NUCLEOTIDE SEQUENCE</scope>
    <source>
        <strain evidence="1">QUZm001</strain>
    </source>
</reference>
<organism evidence="1 2">
    <name type="scientific">Zophobas morio</name>
    <dbReference type="NCBI Taxonomy" id="2755281"/>
    <lineage>
        <taxon>Eukaryota</taxon>
        <taxon>Metazoa</taxon>
        <taxon>Ecdysozoa</taxon>
        <taxon>Arthropoda</taxon>
        <taxon>Hexapoda</taxon>
        <taxon>Insecta</taxon>
        <taxon>Pterygota</taxon>
        <taxon>Neoptera</taxon>
        <taxon>Endopterygota</taxon>
        <taxon>Coleoptera</taxon>
        <taxon>Polyphaga</taxon>
        <taxon>Cucujiformia</taxon>
        <taxon>Tenebrionidae</taxon>
        <taxon>Zophobas</taxon>
    </lineage>
</organism>
<evidence type="ECO:0000313" key="1">
    <source>
        <dbReference type="EMBL" id="KAJ3648202.1"/>
    </source>
</evidence>
<keyword evidence="2" id="KW-1185">Reference proteome</keyword>
<name>A0AA38M9X5_9CUCU</name>
<evidence type="ECO:0000313" key="2">
    <source>
        <dbReference type="Proteomes" id="UP001168821"/>
    </source>
</evidence>
<proteinExistence type="predicted"/>